<dbReference type="PANTHER" id="PTHR40980:SF3">
    <property type="entry name" value="TONB-DEPENDENT RECEPTOR-LIKE BETA-BARREL DOMAIN-CONTAINING PROTEIN"/>
    <property type="match status" value="1"/>
</dbReference>
<evidence type="ECO:0000313" key="13">
    <source>
        <dbReference type="EMBL" id="SHF01371.1"/>
    </source>
</evidence>
<dbReference type="RefSeq" id="WP_073272626.1">
    <property type="nucleotide sequence ID" value="NZ_FQVA01000001.1"/>
</dbReference>
<evidence type="ECO:0000256" key="3">
    <source>
        <dbReference type="ARBA" id="ARBA00022452"/>
    </source>
</evidence>
<keyword evidence="4 8" id="KW-0812">Transmembrane</keyword>
<evidence type="ECO:0000256" key="1">
    <source>
        <dbReference type="ARBA" id="ARBA00004571"/>
    </source>
</evidence>
<evidence type="ECO:0000256" key="5">
    <source>
        <dbReference type="ARBA" id="ARBA00023077"/>
    </source>
</evidence>
<evidence type="ECO:0000256" key="8">
    <source>
        <dbReference type="PROSITE-ProRule" id="PRU01360"/>
    </source>
</evidence>
<name>A0A1M4Y6H7_9GAMM</name>
<proteinExistence type="inferred from homology"/>
<dbReference type="InterPro" id="IPR012910">
    <property type="entry name" value="Plug_dom"/>
</dbReference>
<dbReference type="InterPro" id="IPR010104">
    <property type="entry name" value="TonB_rcpt_bac"/>
</dbReference>
<evidence type="ECO:0000256" key="4">
    <source>
        <dbReference type="ARBA" id="ARBA00022692"/>
    </source>
</evidence>
<evidence type="ECO:0000256" key="7">
    <source>
        <dbReference type="ARBA" id="ARBA00023237"/>
    </source>
</evidence>
<dbReference type="InterPro" id="IPR037066">
    <property type="entry name" value="Plug_dom_sf"/>
</dbReference>
<dbReference type="Pfam" id="PF00593">
    <property type="entry name" value="TonB_dep_Rec_b-barrel"/>
    <property type="match status" value="1"/>
</dbReference>
<dbReference type="InterPro" id="IPR000531">
    <property type="entry name" value="Beta-barrel_TonB"/>
</dbReference>
<keyword evidence="6 8" id="KW-0472">Membrane</keyword>
<dbReference type="NCBIfam" id="TIGR01782">
    <property type="entry name" value="TonB-Xanth-Caul"/>
    <property type="match status" value="1"/>
</dbReference>
<evidence type="ECO:0000259" key="11">
    <source>
        <dbReference type="Pfam" id="PF00593"/>
    </source>
</evidence>
<feature type="domain" description="TonB-dependent receptor plug" evidence="12">
    <location>
        <begin position="53"/>
        <end position="163"/>
    </location>
</feature>
<keyword evidence="3 8" id="KW-1134">Transmembrane beta strand</keyword>
<dbReference type="OrthoDB" id="8727862at2"/>
<keyword evidence="5 9" id="KW-0798">TonB box</keyword>
<evidence type="ECO:0000256" key="9">
    <source>
        <dbReference type="RuleBase" id="RU003357"/>
    </source>
</evidence>
<dbReference type="PANTHER" id="PTHR40980">
    <property type="entry name" value="PLUG DOMAIN-CONTAINING PROTEIN"/>
    <property type="match status" value="1"/>
</dbReference>
<dbReference type="AlphaFoldDB" id="A0A1M4Y6H7"/>
<feature type="signal peptide" evidence="10">
    <location>
        <begin position="1"/>
        <end position="27"/>
    </location>
</feature>
<keyword evidence="7 8" id="KW-0998">Cell outer membrane</keyword>
<dbReference type="STRING" id="494016.SAMN04487965_1169"/>
<accession>A0A1M4Y6H7</accession>
<organism evidence="13 14">
    <name type="scientific">Microbulbifer donghaiensis</name>
    <dbReference type="NCBI Taxonomy" id="494016"/>
    <lineage>
        <taxon>Bacteria</taxon>
        <taxon>Pseudomonadati</taxon>
        <taxon>Pseudomonadota</taxon>
        <taxon>Gammaproteobacteria</taxon>
        <taxon>Cellvibrionales</taxon>
        <taxon>Microbulbiferaceae</taxon>
        <taxon>Microbulbifer</taxon>
    </lineage>
</organism>
<dbReference type="GO" id="GO:0009279">
    <property type="term" value="C:cell outer membrane"/>
    <property type="evidence" value="ECO:0007669"/>
    <property type="project" value="UniProtKB-SubCell"/>
</dbReference>
<comment type="similarity">
    <text evidence="8 9">Belongs to the TonB-dependent receptor family.</text>
</comment>
<dbReference type="Gene3D" id="2.170.130.10">
    <property type="entry name" value="TonB-dependent receptor, plug domain"/>
    <property type="match status" value="1"/>
</dbReference>
<dbReference type="Gene3D" id="2.40.170.20">
    <property type="entry name" value="TonB-dependent receptor, beta-barrel domain"/>
    <property type="match status" value="1"/>
</dbReference>
<evidence type="ECO:0000256" key="2">
    <source>
        <dbReference type="ARBA" id="ARBA00022448"/>
    </source>
</evidence>
<gene>
    <name evidence="13" type="ORF">SAMN04487965_1169</name>
</gene>
<dbReference type="Proteomes" id="UP000184170">
    <property type="component" value="Unassembled WGS sequence"/>
</dbReference>
<keyword evidence="14" id="KW-1185">Reference proteome</keyword>
<dbReference type="InterPro" id="IPR036942">
    <property type="entry name" value="Beta-barrel_TonB_sf"/>
</dbReference>
<comment type="subcellular location">
    <subcellularLocation>
        <location evidence="1 8">Cell outer membrane</location>
        <topology evidence="1 8">Multi-pass membrane protein</topology>
    </subcellularLocation>
</comment>
<keyword evidence="10" id="KW-0732">Signal</keyword>
<dbReference type="CDD" id="cd01347">
    <property type="entry name" value="ligand_gated_channel"/>
    <property type="match status" value="1"/>
</dbReference>
<dbReference type="SUPFAM" id="SSF56935">
    <property type="entry name" value="Porins"/>
    <property type="match status" value="1"/>
</dbReference>
<feature type="domain" description="TonB-dependent receptor-like beta-barrel" evidence="11">
    <location>
        <begin position="375"/>
        <end position="844"/>
    </location>
</feature>
<keyword evidence="2 8" id="KW-0813">Transport</keyword>
<dbReference type="PROSITE" id="PS52016">
    <property type="entry name" value="TONB_DEPENDENT_REC_3"/>
    <property type="match status" value="1"/>
</dbReference>
<dbReference type="Pfam" id="PF07715">
    <property type="entry name" value="Plug"/>
    <property type="match status" value="1"/>
</dbReference>
<protein>
    <submittedName>
        <fullName evidence="13">Iron complex outermembrane recepter protein</fullName>
    </submittedName>
</protein>
<dbReference type="EMBL" id="FQVA01000001">
    <property type="protein sequence ID" value="SHF01371.1"/>
    <property type="molecule type" value="Genomic_DNA"/>
</dbReference>
<reference evidence="14" key="1">
    <citation type="submission" date="2016-11" db="EMBL/GenBank/DDBJ databases">
        <authorList>
            <person name="Varghese N."/>
            <person name="Submissions S."/>
        </authorList>
    </citation>
    <scope>NUCLEOTIDE SEQUENCE [LARGE SCALE GENOMIC DNA]</scope>
    <source>
        <strain evidence="14">CGMCC 1.7063</strain>
    </source>
</reference>
<dbReference type="InterPro" id="IPR039426">
    <property type="entry name" value="TonB-dep_rcpt-like"/>
</dbReference>
<evidence type="ECO:0000313" key="14">
    <source>
        <dbReference type="Proteomes" id="UP000184170"/>
    </source>
</evidence>
<feature type="chain" id="PRO_5012996767" evidence="10">
    <location>
        <begin position="28"/>
        <end position="877"/>
    </location>
</feature>
<evidence type="ECO:0000256" key="6">
    <source>
        <dbReference type="ARBA" id="ARBA00023136"/>
    </source>
</evidence>
<sequence length="877" mass="96227">MLKRNKLALSISAAVLTGGLVAPLAVAQTSGEALEEVTVTGIRGSLQDALSIKRNAGGIVDAISAEDVGKFPDKNIAESLSRITGVAVSREFGEGEKVSIRGAGPDYNRTTLNGQSVGTADWFILDNPARSFNFTLLPSTLISSLEVSKSPQASQDEGSLGGTVNVRTHRPLDLDAGQASISAESVYSETSEEFDPSVSGQYSWKNDSETFGILVAATKQDRTVQRSGFEVLSWTDEATPGVMVPGTMGAPTFYQERERETFFVSTQFRATDELLFTLDALDTSVNADNMNGNWLVFAGDNAVDHAANGVMSGSSVVASEITGEGRGVVNWINRVSSSESQSFTLTAEYESDAFSLDVVAGQTSAEGGTYRETSWEYGWTGGDYAFDLRKPSLTTDPAPNDAEAYGAGWIWGGEKPTTDEETYFQIDLELPIDAGAFTAIKTGIKSRSAERTQDRTVYSWHGPETLAGNEDLASDWPVYLQYIFNTCPTLASCDLNSGGTVDIDSPVAGNATNVVKQVRDVMEQIAFGGLNGVPADYARSLELANIWAVEEDIFAVYAQAEFEGERYRGNFGLRYVTTDQASSGYEFSSDSWGFKTIDRDWLNPAYLEWVTEDNDYSEFLPSFNIAYDLNDDMVVRTGVARVMARQNWNQISAFETFGSLNAPDPQGQSGNPFLKPFIADQLDVSYEWYYGDVSAFSATTFVKKNHSYLTKETYTEARYDEQSDSYVDVDFSRDVNGPGGLVAGVELAVLHDFDNGFGLQANYTYTSTGEDTVVGISDTMANLMGYYENDTFGARLMYNYRSEWSKGFHWNGNPLSNDAYGQWDASFSYNVTDNAQLTFEAVNLTDEQIIEYSDYEDRLMSLYENGRRFVIGARYDF</sequence>
<evidence type="ECO:0000259" key="12">
    <source>
        <dbReference type="Pfam" id="PF07715"/>
    </source>
</evidence>
<evidence type="ECO:0000256" key="10">
    <source>
        <dbReference type="SAM" id="SignalP"/>
    </source>
</evidence>